<dbReference type="EMBL" id="RHHU01000004">
    <property type="protein sequence ID" value="RNB87557.1"/>
    <property type="molecule type" value="Genomic_DNA"/>
</dbReference>
<dbReference type="Proteomes" id="UP000269573">
    <property type="component" value="Unassembled WGS sequence"/>
</dbReference>
<name>A0A3M8DKB8_9BACL</name>
<reference evidence="1 2" key="1">
    <citation type="submission" date="2018-10" db="EMBL/GenBank/DDBJ databases">
        <title>Phylogenomics of Brevibacillus.</title>
        <authorList>
            <person name="Dunlap C."/>
        </authorList>
    </citation>
    <scope>NUCLEOTIDE SEQUENCE [LARGE SCALE GENOMIC DNA]</scope>
    <source>
        <strain evidence="1 2">JCM 15774</strain>
    </source>
</reference>
<evidence type="ECO:0000313" key="1">
    <source>
        <dbReference type="EMBL" id="RNB87557.1"/>
    </source>
</evidence>
<dbReference type="InterPro" id="IPR011466">
    <property type="entry name" value="DUF1572"/>
</dbReference>
<proteinExistence type="predicted"/>
<dbReference type="InterPro" id="IPR034660">
    <property type="entry name" value="DinB/YfiT-like"/>
</dbReference>
<evidence type="ECO:0000313" key="2">
    <source>
        <dbReference type="Proteomes" id="UP000269573"/>
    </source>
</evidence>
<comment type="caution">
    <text evidence="1">The sequence shown here is derived from an EMBL/GenBank/DDBJ whole genome shotgun (WGS) entry which is preliminary data.</text>
</comment>
<gene>
    <name evidence="1" type="ORF">EDM59_09660</name>
</gene>
<sequence length="179" mass="20298">MVKVMVGMDMHSNLADSLISKFVLLKSRSVAVVSQLSEEDILWSPNEESNSIANLALHIRETVRHRVEAIFFGPQEIRDRDKEFHSSLVVSKDEAIAAFEQSFDILIQVVKGMSEEDFLKQPYMDNPPAQSAMNKEATVLDICLQMLAHLSEHAGQIFYIAKARLNDQYVTTTFPKKKE</sequence>
<dbReference type="AlphaFoldDB" id="A0A3M8DKB8"/>
<dbReference type="Pfam" id="PF07609">
    <property type="entry name" value="DUF1572"/>
    <property type="match status" value="1"/>
</dbReference>
<dbReference type="Gene3D" id="1.20.120.450">
    <property type="entry name" value="dinb family like domain"/>
    <property type="match status" value="1"/>
</dbReference>
<accession>A0A3M8DKB8</accession>
<keyword evidence="2" id="KW-1185">Reference proteome</keyword>
<protein>
    <submittedName>
        <fullName evidence="1">DUF1572 domain-containing protein</fullName>
    </submittedName>
</protein>
<dbReference type="SUPFAM" id="SSF109854">
    <property type="entry name" value="DinB/YfiT-like putative metalloenzymes"/>
    <property type="match status" value="1"/>
</dbReference>
<organism evidence="1 2">
    <name type="scientific">Brevibacillus nitrificans</name>
    <dbReference type="NCBI Taxonomy" id="651560"/>
    <lineage>
        <taxon>Bacteria</taxon>
        <taxon>Bacillati</taxon>
        <taxon>Bacillota</taxon>
        <taxon>Bacilli</taxon>
        <taxon>Bacillales</taxon>
        <taxon>Paenibacillaceae</taxon>
        <taxon>Brevibacillus</taxon>
    </lineage>
</organism>